<proteinExistence type="predicted"/>
<gene>
    <name evidence="3" type="ORF">KHU32_05665</name>
</gene>
<dbReference type="Proteomes" id="UP000766336">
    <property type="component" value="Unassembled WGS sequence"/>
</dbReference>
<accession>A0ABS5QA55</accession>
<evidence type="ECO:0000313" key="3">
    <source>
        <dbReference type="EMBL" id="MBS7810414.1"/>
    </source>
</evidence>
<keyword evidence="4" id="KW-1185">Reference proteome</keyword>
<dbReference type="Gene3D" id="3.40.50.1820">
    <property type="entry name" value="alpha/beta hydrolase"/>
    <property type="match status" value="1"/>
</dbReference>
<dbReference type="Pfam" id="PF00561">
    <property type="entry name" value="Abhydrolase_1"/>
    <property type="match status" value="1"/>
</dbReference>
<keyword evidence="1 3" id="KW-0378">Hydrolase</keyword>
<evidence type="ECO:0000256" key="1">
    <source>
        <dbReference type="ARBA" id="ARBA00022801"/>
    </source>
</evidence>
<dbReference type="PANTHER" id="PTHR46118:SF4">
    <property type="entry name" value="PROTEIN ABHD11"/>
    <property type="match status" value="1"/>
</dbReference>
<dbReference type="InterPro" id="IPR000073">
    <property type="entry name" value="AB_hydrolase_1"/>
</dbReference>
<dbReference type="InterPro" id="IPR000639">
    <property type="entry name" value="Epox_hydrolase-like"/>
</dbReference>
<dbReference type="PANTHER" id="PTHR46118">
    <property type="entry name" value="PROTEIN ABHD11"/>
    <property type="match status" value="1"/>
</dbReference>
<name>A0ABS5QA55_9PROT</name>
<evidence type="ECO:0000313" key="4">
    <source>
        <dbReference type="Proteomes" id="UP000766336"/>
    </source>
</evidence>
<comment type="caution">
    <text evidence="3">The sequence shown here is derived from an EMBL/GenBank/DDBJ whole genome shotgun (WGS) entry which is preliminary data.</text>
</comment>
<evidence type="ECO:0000259" key="2">
    <source>
        <dbReference type="Pfam" id="PF00561"/>
    </source>
</evidence>
<dbReference type="RefSeq" id="WP_213669034.1">
    <property type="nucleotide sequence ID" value="NZ_JAHCDA010000001.1"/>
</dbReference>
<sequence>MKLNVIEMGEGSPVLLLHGLFGAGRNWGGIQKRLAQRHRVLAPDLRNHGESAHAAAMGYATLAEDIAELIAARGLRAPAVLGHSMGGKVAMALALRHGAMVGRLVVADIAPVTYPPALRGYIAAMRAIPLREGLTRKEADAALEPTIPEAGIRAFLLQSLDLSAQPPAWKLGLAELSAAMPEIEGFSETGRYDGPTLVLAGAQSRYIRPENHDLFRRFFPQARFAVVEKAGHWLHADNPHGFLAELEPFLA</sequence>
<organism evidence="3 4">
    <name type="scientific">Roseococcus pinisoli</name>
    <dbReference type="NCBI Taxonomy" id="2835040"/>
    <lineage>
        <taxon>Bacteria</taxon>
        <taxon>Pseudomonadati</taxon>
        <taxon>Pseudomonadota</taxon>
        <taxon>Alphaproteobacteria</taxon>
        <taxon>Acetobacterales</taxon>
        <taxon>Roseomonadaceae</taxon>
        <taxon>Roseococcus</taxon>
    </lineage>
</organism>
<dbReference type="EMBL" id="JAHCDA010000001">
    <property type="protein sequence ID" value="MBS7810414.1"/>
    <property type="molecule type" value="Genomic_DNA"/>
</dbReference>
<dbReference type="PRINTS" id="PR00111">
    <property type="entry name" value="ABHYDROLASE"/>
</dbReference>
<reference evidence="3 4" key="1">
    <citation type="submission" date="2021-05" db="EMBL/GenBank/DDBJ databases">
        <title>Roseococcus sp. XZZS9, whole genome shotgun sequencing project.</title>
        <authorList>
            <person name="Zhao G."/>
            <person name="Shen L."/>
        </authorList>
    </citation>
    <scope>NUCLEOTIDE SEQUENCE [LARGE SCALE GENOMIC DNA]</scope>
    <source>
        <strain evidence="3 4">XZZS9</strain>
    </source>
</reference>
<feature type="domain" description="AB hydrolase-1" evidence="2">
    <location>
        <begin position="13"/>
        <end position="239"/>
    </location>
</feature>
<dbReference type="InterPro" id="IPR029058">
    <property type="entry name" value="AB_hydrolase_fold"/>
</dbReference>
<protein>
    <submittedName>
        <fullName evidence="3">Alpha/beta fold hydrolase</fullName>
    </submittedName>
</protein>
<dbReference type="SUPFAM" id="SSF53474">
    <property type="entry name" value="alpha/beta-Hydrolases"/>
    <property type="match status" value="1"/>
</dbReference>
<dbReference type="PRINTS" id="PR00412">
    <property type="entry name" value="EPOXHYDRLASE"/>
</dbReference>
<dbReference type="GO" id="GO:0016787">
    <property type="term" value="F:hydrolase activity"/>
    <property type="evidence" value="ECO:0007669"/>
    <property type="project" value="UniProtKB-KW"/>
</dbReference>